<organism evidence="2 3">
    <name type="scientific">Flavihumibacter fluminis</name>
    <dbReference type="NCBI Taxonomy" id="2909236"/>
    <lineage>
        <taxon>Bacteria</taxon>
        <taxon>Pseudomonadati</taxon>
        <taxon>Bacteroidota</taxon>
        <taxon>Chitinophagia</taxon>
        <taxon>Chitinophagales</taxon>
        <taxon>Chitinophagaceae</taxon>
        <taxon>Flavihumibacter</taxon>
    </lineage>
</organism>
<dbReference type="Proteomes" id="UP001200145">
    <property type="component" value="Unassembled WGS sequence"/>
</dbReference>
<proteinExistence type="predicted"/>
<accession>A0ABS9BJZ5</accession>
<evidence type="ECO:0000259" key="1">
    <source>
        <dbReference type="Pfam" id="PF07659"/>
    </source>
</evidence>
<sequence length="188" mass="21583">MNILFEPMSNTTAQYNEVIGECKAIFIHKTRDYGTSWRVYRPISVVDQIFIKAKRIRTIQENKKQLVGDSIQSEFMGILNYAVIGLMQLQLAGDPEENLAAERVTELYDDQVNRARSLMAQKNHDYGEAWRDMSQESFTDLILAKLMRIRQILANDGQTIISEGIDANYLDIFNYAAFALILLKEGKH</sequence>
<keyword evidence="3" id="KW-1185">Reference proteome</keyword>
<comment type="caution">
    <text evidence="2">The sequence shown here is derived from an EMBL/GenBank/DDBJ whole genome shotgun (WGS) entry which is preliminary data.</text>
</comment>
<reference evidence="2 3" key="1">
    <citation type="submission" date="2022-01" db="EMBL/GenBank/DDBJ databases">
        <title>Flavihumibacter sp. nov., isolated from sediment of a river.</title>
        <authorList>
            <person name="Liu H."/>
        </authorList>
    </citation>
    <scope>NUCLEOTIDE SEQUENCE [LARGE SCALE GENOMIC DNA]</scope>
    <source>
        <strain evidence="2 3">RY-1</strain>
    </source>
</reference>
<gene>
    <name evidence="2" type="ORF">L0U88_11060</name>
</gene>
<dbReference type="InterPro" id="IPR011630">
    <property type="entry name" value="DUF1599"/>
</dbReference>
<dbReference type="RefSeq" id="WP_234866111.1">
    <property type="nucleotide sequence ID" value="NZ_JAKEVY010000002.1"/>
</dbReference>
<feature type="domain" description="Nucleotide modification associated" evidence="1">
    <location>
        <begin position="29"/>
        <end position="89"/>
    </location>
</feature>
<protein>
    <submittedName>
        <fullName evidence="2">DUF1599 domain-containing protein</fullName>
    </submittedName>
</protein>
<evidence type="ECO:0000313" key="2">
    <source>
        <dbReference type="EMBL" id="MCF1715164.1"/>
    </source>
</evidence>
<feature type="domain" description="Nucleotide modification associated" evidence="1">
    <location>
        <begin position="122"/>
        <end position="182"/>
    </location>
</feature>
<dbReference type="Pfam" id="PF07659">
    <property type="entry name" value="DUF1599"/>
    <property type="match status" value="2"/>
</dbReference>
<evidence type="ECO:0000313" key="3">
    <source>
        <dbReference type="Proteomes" id="UP001200145"/>
    </source>
</evidence>
<dbReference type="EMBL" id="JAKEVY010000002">
    <property type="protein sequence ID" value="MCF1715164.1"/>
    <property type="molecule type" value="Genomic_DNA"/>
</dbReference>
<name>A0ABS9BJZ5_9BACT</name>